<feature type="domain" description="PKD" evidence="2">
    <location>
        <begin position="311"/>
        <end position="365"/>
    </location>
</feature>
<protein>
    <submittedName>
        <fullName evidence="3">PKD domain-containing protein</fullName>
    </submittedName>
</protein>
<sequence>MVRRTAARLAVAVTGAIALVVGTQTAAVAAPTNDDYSAAIAVESLPFTTTIDTSAATSDETDPTGCYNNGSVWFSFTPTRDMRIQADTIGSDYDTALSAWTGDQGSLTQVACNDNYYSQHSRVALAVTAGTTYRFMAGYCCGNGRDGGGSLRFSITEVRPPANDDFAGAIPVGALPYANTQDYQAATPETGEPSSCFTPTTTAWYSYTATTTGSVTARTDPGYAGIAVYTGTSLANLARVGCSEVYSYRPLTFRAEAGRTYLFQVAAAGINQHTFQLDVAPPPTVEFYYYPDEPSSFDAIPFSSSVGDYAAGGGISSYAWDFGDGTTSTEANPVHRLPADGDYPVRLTVGTPDGRSASVAHVVRVRTHDVAIVGLTAPAKARVGQSITVEVDVRNTRYEETVQVSLYRSTASGGYDLIGSSTKPVPVKDTGKTTRFSFTYTVTSADLALGKLTLRATADPSPNRDALLVDNELISTPIVIR</sequence>
<organism evidence="3 4">
    <name type="scientific">Micromonospora echinaurantiaca</name>
    <dbReference type="NCBI Taxonomy" id="47857"/>
    <lineage>
        <taxon>Bacteria</taxon>
        <taxon>Bacillati</taxon>
        <taxon>Actinomycetota</taxon>
        <taxon>Actinomycetes</taxon>
        <taxon>Micromonosporales</taxon>
        <taxon>Micromonosporaceae</taxon>
        <taxon>Micromonospora</taxon>
    </lineage>
</organism>
<reference evidence="3 4" key="1">
    <citation type="submission" date="2016-06" db="EMBL/GenBank/DDBJ databases">
        <authorList>
            <person name="Kjaerup R.B."/>
            <person name="Dalgaard T.S."/>
            <person name="Juul-Madsen H.R."/>
        </authorList>
    </citation>
    <scope>NUCLEOTIDE SEQUENCE [LARGE SCALE GENOMIC DNA]</scope>
    <source>
        <strain evidence="3 4">DSM 43904</strain>
    </source>
</reference>
<proteinExistence type="predicted"/>
<dbReference type="SUPFAM" id="SSF49299">
    <property type="entry name" value="PKD domain"/>
    <property type="match status" value="1"/>
</dbReference>
<keyword evidence="4" id="KW-1185">Reference proteome</keyword>
<dbReference type="EMBL" id="LT607750">
    <property type="protein sequence ID" value="SCG44049.1"/>
    <property type="molecule type" value="Genomic_DNA"/>
</dbReference>
<dbReference type="PROSITE" id="PS50093">
    <property type="entry name" value="PKD"/>
    <property type="match status" value="1"/>
</dbReference>
<dbReference type="InterPro" id="IPR022409">
    <property type="entry name" value="PKD/Chitinase_dom"/>
</dbReference>
<dbReference type="InterPro" id="IPR000601">
    <property type="entry name" value="PKD_dom"/>
</dbReference>
<feature type="signal peptide" evidence="1">
    <location>
        <begin position="1"/>
        <end position="26"/>
    </location>
</feature>
<dbReference type="Gene3D" id="2.60.40.10">
    <property type="entry name" value="Immunoglobulins"/>
    <property type="match status" value="2"/>
</dbReference>
<evidence type="ECO:0000313" key="4">
    <source>
        <dbReference type="Proteomes" id="UP000198217"/>
    </source>
</evidence>
<feature type="chain" id="PRO_5039207748" evidence="1">
    <location>
        <begin position="27"/>
        <end position="481"/>
    </location>
</feature>
<dbReference type="Pfam" id="PF18911">
    <property type="entry name" value="PKD_4"/>
    <property type="match status" value="1"/>
</dbReference>
<dbReference type="InterPro" id="IPR013783">
    <property type="entry name" value="Ig-like_fold"/>
</dbReference>
<dbReference type="Proteomes" id="UP000198217">
    <property type="component" value="Chromosome I"/>
</dbReference>
<dbReference type="InterPro" id="IPR035986">
    <property type="entry name" value="PKD_dom_sf"/>
</dbReference>
<accession>A0A1C5HDC9</accession>
<evidence type="ECO:0000256" key="1">
    <source>
        <dbReference type="SAM" id="SignalP"/>
    </source>
</evidence>
<evidence type="ECO:0000259" key="2">
    <source>
        <dbReference type="PROSITE" id="PS50093"/>
    </source>
</evidence>
<dbReference type="AlphaFoldDB" id="A0A1C5HDC9"/>
<keyword evidence="1" id="KW-0732">Signal</keyword>
<dbReference type="GO" id="GO:0005975">
    <property type="term" value="P:carbohydrate metabolic process"/>
    <property type="evidence" value="ECO:0007669"/>
    <property type="project" value="UniProtKB-ARBA"/>
</dbReference>
<name>A0A1C5HDC9_9ACTN</name>
<dbReference type="RefSeq" id="WP_197700222.1">
    <property type="nucleotide sequence ID" value="NZ_LT607750.1"/>
</dbReference>
<gene>
    <name evidence="3" type="ORF">GA0070609_1416</name>
</gene>
<dbReference type="CDD" id="cd00146">
    <property type="entry name" value="PKD"/>
    <property type="match status" value="1"/>
</dbReference>
<dbReference type="SMART" id="SM00089">
    <property type="entry name" value="PKD"/>
    <property type="match status" value="1"/>
</dbReference>
<evidence type="ECO:0000313" key="3">
    <source>
        <dbReference type="EMBL" id="SCG44049.1"/>
    </source>
</evidence>